<protein>
    <recommendedName>
        <fullName evidence="2">Cation-transporting P-type ATPase N-terminal domain-containing protein</fullName>
    </recommendedName>
</protein>
<dbReference type="Gene3D" id="1.20.1110.10">
    <property type="entry name" value="Calcium-transporting ATPase, transmembrane domain"/>
    <property type="match status" value="1"/>
</dbReference>
<organism evidence="3 4">
    <name type="scientific">Candidatus Kaiserbacteria bacterium CG10_big_fil_rev_8_21_14_0_10_59_10</name>
    <dbReference type="NCBI Taxonomy" id="1974612"/>
    <lineage>
        <taxon>Bacteria</taxon>
        <taxon>Candidatus Kaiseribacteriota</taxon>
    </lineage>
</organism>
<dbReference type="EMBL" id="PFBM01000012">
    <property type="protein sequence ID" value="PIR82562.1"/>
    <property type="molecule type" value="Genomic_DNA"/>
</dbReference>
<keyword evidence="1" id="KW-0472">Membrane</keyword>
<dbReference type="InterPro" id="IPR004014">
    <property type="entry name" value="ATPase_P-typ_cation-transptr_N"/>
</dbReference>
<dbReference type="Pfam" id="PF00122">
    <property type="entry name" value="E1-E2_ATPase"/>
    <property type="match status" value="1"/>
</dbReference>
<keyword evidence="1" id="KW-1133">Transmembrane helix</keyword>
<accession>A0A2H0U824</accession>
<dbReference type="AlphaFoldDB" id="A0A2H0U824"/>
<name>A0A2H0U824_9BACT</name>
<dbReference type="Gene3D" id="2.70.150.10">
    <property type="entry name" value="Calcium-transporting ATPase, cytoplasmic transduction domain A"/>
    <property type="match status" value="1"/>
</dbReference>
<evidence type="ECO:0000313" key="3">
    <source>
        <dbReference type="EMBL" id="PIR82562.1"/>
    </source>
</evidence>
<dbReference type="SMART" id="SM00831">
    <property type="entry name" value="Cation_ATPase_N"/>
    <property type="match status" value="1"/>
</dbReference>
<feature type="non-terminal residue" evidence="3">
    <location>
        <position position="147"/>
    </location>
</feature>
<dbReference type="InterPro" id="IPR008250">
    <property type="entry name" value="ATPase_P-typ_transduc_dom_A_sf"/>
</dbReference>
<feature type="domain" description="Cation-transporting P-type ATPase N-terminal" evidence="2">
    <location>
        <begin position="2"/>
        <end position="75"/>
    </location>
</feature>
<evidence type="ECO:0000313" key="4">
    <source>
        <dbReference type="Proteomes" id="UP000231379"/>
    </source>
</evidence>
<proteinExistence type="predicted"/>
<comment type="caution">
    <text evidence="3">The sequence shown here is derived from an EMBL/GenBank/DDBJ whole genome shotgun (WGS) entry which is preliminary data.</text>
</comment>
<keyword evidence="1" id="KW-0812">Transmembrane</keyword>
<dbReference type="SUPFAM" id="SSF81653">
    <property type="entry name" value="Calcium ATPase, transduction domain A"/>
    <property type="match status" value="1"/>
</dbReference>
<dbReference type="PANTHER" id="PTHR42861">
    <property type="entry name" value="CALCIUM-TRANSPORTING ATPASE"/>
    <property type="match status" value="1"/>
</dbReference>
<reference evidence="4" key="1">
    <citation type="submission" date="2017-09" db="EMBL/GenBank/DDBJ databases">
        <title>Depth-based differentiation of microbial function through sediment-hosted aquifers and enrichment of novel symbionts in the deep terrestrial subsurface.</title>
        <authorList>
            <person name="Probst A.J."/>
            <person name="Ladd B."/>
            <person name="Jarett J.K."/>
            <person name="Geller-Mcgrath D.E."/>
            <person name="Sieber C.M.K."/>
            <person name="Emerson J.B."/>
            <person name="Anantharaman K."/>
            <person name="Thomas B.C."/>
            <person name="Malmstrom R."/>
            <person name="Stieglmeier M."/>
            <person name="Klingl A."/>
            <person name="Woyke T."/>
            <person name="Ryan C.M."/>
            <person name="Banfield J.F."/>
        </authorList>
    </citation>
    <scope>NUCLEOTIDE SEQUENCE [LARGE SCALE GENOMIC DNA]</scope>
</reference>
<gene>
    <name evidence="3" type="ORF">COU20_02075</name>
</gene>
<evidence type="ECO:0000259" key="2">
    <source>
        <dbReference type="SMART" id="SM00831"/>
    </source>
</evidence>
<dbReference type="InterPro" id="IPR023298">
    <property type="entry name" value="ATPase_P-typ_TM_dom_sf"/>
</dbReference>
<dbReference type="Pfam" id="PF00690">
    <property type="entry name" value="Cation_ATPase_N"/>
    <property type="match status" value="1"/>
</dbReference>
<dbReference type="SUPFAM" id="SSF81665">
    <property type="entry name" value="Calcium ATPase, transmembrane domain M"/>
    <property type="match status" value="1"/>
</dbReference>
<feature type="transmembrane region" description="Helical" evidence="1">
    <location>
        <begin position="59"/>
        <end position="92"/>
    </location>
</feature>
<dbReference type="InterPro" id="IPR059000">
    <property type="entry name" value="ATPase_P-type_domA"/>
</dbReference>
<dbReference type="Proteomes" id="UP000231379">
    <property type="component" value="Unassembled WGS sequence"/>
</dbReference>
<evidence type="ECO:0000256" key="1">
    <source>
        <dbReference type="SAM" id="Phobius"/>
    </source>
</evidence>
<sequence>MQWYAKTVEEVFRELHSREDGLTASEAKQRLDEHGENRLPETPPPSLISIFIRQFESPLIYILGGAAAVVFLMGEWIDGSVILFILLFNAIVGSVQEGRAENALRALRSLVETRASVIRGGVEENISDKCIVPGDVIELTEGDKVPA</sequence>